<proteinExistence type="predicted"/>
<sequence length="59" mass="6418">MAQTTLEEVRGLDTAEWTTEEFTPEGLQEFLEAGFGSSVADGMQGLSQPFALLPAEIRN</sequence>
<gene>
    <name evidence="1" type="ORF">ACFP2T_09595</name>
</gene>
<evidence type="ECO:0000313" key="2">
    <source>
        <dbReference type="Proteomes" id="UP001596203"/>
    </source>
</evidence>
<keyword evidence="2" id="KW-1185">Reference proteome</keyword>
<dbReference type="RefSeq" id="WP_377419820.1">
    <property type="nucleotide sequence ID" value="NZ_JBHSPR010000007.1"/>
</dbReference>
<reference evidence="2" key="1">
    <citation type="journal article" date="2019" name="Int. J. Syst. Evol. Microbiol.">
        <title>The Global Catalogue of Microorganisms (GCM) 10K type strain sequencing project: providing services to taxonomists for standard genome sequencing and annotation.</title>
        <authorList>
            <consortium name="The Broad Institute Genomics Platform"/>
            <consortium name="The Broad Institute Genome Sequencing Center for Infectious Disease"/>
            <person name="Wu L."/>
            <person name="Ma J."/>
        </authorList>
    </citation>
    <scope>NUCLEOTIDE SEQUENCE [LARGE SCALE GENOMIC DNA]</scope>
    <source>
        <strain evidence="2">ZS-35-S2</strain>
    </source>
</reference>
<name>A0ABW1K5N8_9ACTN</name>
<comment type="caution">
    <text evidence="1">The sequence shown here is derived from an EMBL/GenBank/DDBJ whole genome shotgun (WGS) entry which is preliminary data.</text>
</comment>
<evidence type="ECO:0000313" key="1">
    <source>
        <dbReference type="EMBL" id="MFC6016452.1"/>
    </source>
</evidence>
<dbReference type="Proteomes" id="UP001596203">
    <property type="component" value="Unassembled WGS sequence"/>
</dbReference>
<accession>A0ABW1K5N8</accession>
<dbReference type="EMBL" id="JBHSPR010000007">
    <property type="protein sequence ID" value="MFC6016452.1"/>
    <property type="molecule type" value="Genomic_DNA"/>
</dbReference>
<protein>
    <submittedName>
        <fullName evidence="1">Uncharacterized protein</fullName>
    </submittedName>
</protein>
<organism evidence="1 2">
    <name type="scientific">Plantactinospora solaniradicis</name>
    <dbReference type="NCBI Taxonomy" id="1723736"/>
    <lineage>
        <taxon>Bacteria</taxon>
        <taxon>Bacillati</taxon>
        <taxon>Actinomycetota</taxon>
        <taxon>Actinomycetes</taxon>
        <taxon>Micromonosporales</taxon>
        <taxon>Micromonosporaceae</taxon>
        <taxon>Plantactinospora</taxon>
    </lineage>
</organism>